<accession>A0A7I7WDU9</accession>
<keyword evidence="1" id="KW-0812">Transmembrane</keyword>
<dbReference type="EMBL" id="AP022607">
    <property type="protein sequence ID" value="BBZ15005.1"/>
    <property type="molecule type" value="Genomic_DNA"/>
</dbReference>
<evidence type="ECO:0000313" key="3">
    <source>
        <dbReference type="EMBL" id="ORA31877.1"/>
    </source>
</evidence>
<keyword evidence="5" id="KW-1185">Reference proteome</keyword>
<keyword evidence="2" id="KW-0614">Plasmid</keyword>
<dbReference type="RefSeq" id="WP_179966474.1">
    <property type="nucleotide sequence ID" value="NZ_AP022607.1"/>
</dbReference>
<name>A0A7I7WDU9_9MYCO</name>
<geneLocation type="plasmid" evidence="2 5">
    <name>pJCM12687</name>
</geneLocation>
<protein>
    <submittedName>
        <fullName evidence="3">Uncharacterized protein</fullName>
    </submittedName>
</protein>
<reference evidence="3 4" key="1">
    <citation type="submission" date="2016-12" db="EMBL/GenBank/DDBJ databases">
        <title>The new phylogeny of genus Mycobacterium.</title>
        <authorList>
            <person name="Tortoli E."/>
            <person name="Trovato A."/>
            <person name="Cirillo D.M."/>
        </authorList>
    </citation>
    <scope>NUCLEOTIDE SEQUENCE [LARGE SCALE GENOMIC DNA]</scope>
    <source>
        <strain evidence="3 4">DSM 44624</strain>
    </source>
</reference>
<keyword evidence="1" id="KW-1133">Transmembrane helix</keyword>
<dbReference type="AlphaFoldDB" id="A0A7I7WDU9"/>
<evidence type="ECO:0000313" key="2">
    <source>
        <dbReference type="EMBL" id="BBZ15005.1"/>
    </source>
</evidence>
<feature type="transmembrane region" description="Helical" evidence="1">
    <location>
        <begin position="34"/>
        <end position="57"/>
    </location>
</feature>
<dbReference type="EMBL" id="MVHM01000027">
    <property type="protein sequence ID" value="ORA31877.1"/>
    <property type="molecule type" value="Genomic_DNA"/>
</dbReference>
<evidence type="ECO:0000313" key="4">
    <source>
        <dbReference type="Proteomes" id="UP000192441"/>
    </source>
</evidence>
<sequence length="139" mass="16269">MTQFRDAHGVQWAVARQWWSIDVPPDYGALGDDIISFVIGVTCMLLWLPFVLAWPFWFLAKLCGVPWTVVVTRDGEKVHTERVRGWSASERRIEQLARDLRIGQYSPHQAEVWSPNRPGAEWPRWRMSRPFLVDTPRPR</sequence>
<evidence type="ECO:0000313" key="5">
    <source>
        <dbReference type="Proteomes" id="UP000467379"/>
    </source>
</evidence>
<dbReference type="Proteomes" id="UP000467379">
    <property type="component" value="Plasmid pJCM12687"/>
</dbReference>
<dbReference type="Proteomes" id="UP000192441">
    <property type="component" value="Unassembled WGS sequence"/>
</dbReference>
<keyword evidence="1" id="KW-0472">Membrane</keyword>
<reference evidence="2" key="3">
    <citation type="submission" date="2020-02" db="EMBL/GenBank/DDBJ databases">
        <authorList>
            <person name="Matsumoto Y."/>
            <person name="Kinjo T."/>
            <person name="Motooka D."/>
            <person name="Nabeya D."/>
            <person name="Jung N."/>
            <person name="Uechi K."/>
            <person name="Horii T."/>
            <person name="Iida T."/>
            <person name="Fujita J."/>
            <person name="Nakamura S."/>
        </authorList>
    </citation>
    <scope>NUCLEOTIDE SEQUENCE</scope>
    <source>
        <strain evidence="2">JCM 12687</strain>
        <plasmid evidence="2">pJCM12687</plasmid>
    </source>
</reference>
<organism evidence="3 4">
    <name type="scientific">Mycobacterium branderi</name>
    <dbReference type="NCBI Taxonomy" id="43348"/>
    <lineage>
        <taxon>Bacteria</taxon>
        <taxon>Bacillati</taxon>
        <taxon>Actinomycetota</taxon>
        <taxon>Actinomycetes</taxon>
        <taxon>Mycobacteriales</taxon>
        <taxon>Mycobacteriaceae</taxon>
        <taxon>Mycobacterium</taxon>
    </lineage>
</organism>
<reference evidence="2 5" key="2">
    <citation type="journal article" date="2019" name="Emerg. Microbes Infect.">
        <title>Comprehensive subspecies identification of 175 nontuberculous mycobacteria species based on 7547 genomic profiles.</title>
        <authorList>
            <person name="Matsumoto Y."/>
            <person name="Kinjo T."/>
            <person name="Motooka D."/>
            <person name="Nabeya D."/>
            <person name="Jung N."/>
            <person name="Uechi K."/>
            <person name="Horii T."/>
            <person name="Iida T."/>
            <person name="Fujita J."/>
            <person name="Nakamura S."/>
        </authorList>
    </citation>
    <scope>NUCLEOTIDE SEQUENCE [LARGE SCALE GENOMIC DNA]</scope>
    <source>
        <strain evidence="2 5">JCM 12687</strain>
        <plasmid evidence="2">pJCM12687</plasmid>
    </source>
</reference>
<evidence type="ECO:0000256" key="1">
    <source>
        <dbReference type="SAM" id="Phobius"/>
    </source>
</evidence>
<gene>
    <name evidence="3" type="ORF">BST20_26165</name>
    <name evidence="2" type="ORF">MBRA_52000</name>
</gene>
<proteinExistence type="predicted"/>